<reference evidence="1 2" key="1">
    <citation type="journal article" date="2019" name="Emerg. Microbes Infect.">
        <title>Comprehensive subspecies identification of 175 nontuberculous mycobacteria species based on 7547 genomic profiles.</title>
        <authorList>
            <person name="Matsumoto Y."/>
            <person name="Kinjo T."/>
            <person name="Motooka D."/>
            <person name="Nabeya D."/>
            <person name="Jung N."/>
            <person name="Uechi K."/>
            <person name="Horii T."/>
            <person name="Iida T."/>
            <person name="Fujita J."/>
            <person name="Nakamura S."/>
        </authorList>
    </citation>
    <scope>NUCLEOTIDE SEQUENCE [LARGE SCALE GENOMIC DNA]</scope>
    <source>
        <strain evidence="1 2">JCM 16018</strain>
    </source>
</reference>
<name>A0A7I7P3A5_9MYCO</name>
<organism evidence="1 2">
    <name type="scientific">Mycobacterium seoulense</name>
    <dbReference type="NCBI Taxonomy" id="386911"/>
    <lineage>
        <taxon>Bacteria</taxon>
        <taxon>Bacillati</taxon>
        <taxon>Actinomycetota</taxon>
        <taxon>Actinomycetes</taxon>
        <taxon>Mycobacteriales</taxon>
        <taxon>Mycobacteriaceae</taxon>
        <taxon>Mycobacterium</taxon>
    </lineage>
</organism>
<accession>A0A7I7P3A5</accession>
<evidence type="ECO:0000313" key="1">
    <source>
        <dbReference type="EMBL" id="BBY03235.1"/>
    </source>
</evidence>
<gene>
    <name evidence="1" type="ORF">MSEO_37340</name>
</gene>
<dbReference type="KEGG" id="mseo:MSEO_37340"/>
<sequence length="101" mass="11362">MQSHLLALCLHPLPVPVKPGLQIILIQRQPAGPTPHIPTIGTSRHTPKPNGNGFRPTVLLLVANRNSWPGLASTLQWRYAVARPIRQPKTCHRYKRNTRSR</sequence>
<keyword evidence="2" id="KW-1185">Reference proteome</keyword>
<dbReference type="Proteomes" id="UP000466632">
    <property type="component" value="Chromosome"/>
</dbReference>
<protein>
    <submittedName>
        <fullName evidence="1">Uncharacterized protein</fullName>
    </submittedName>
</protein>
<dbReference type="AlphaFoldDB" id="A0A7I7P3A5"/>
<proteinExistence type="predicted"/>
<evidence type="ECO:0000313" key="2">
    <source>
        <dbReference type="Proteomes" id="UP000466632"/>
    </source>
</evidence>
<dbReference type="EMBL" id="AP022582">
    <property type="protein sequence ID" value="BBY03235.1"/>
    <property type="molecule type" value="Genomic_DNA"/>
</dbReference>